<dbReference type="InterPro" id="IPR029063">
    <property type="entry name" value="SAM-dependent_MTases_sf"/>
</dbReference>
<evidence type="ECO:0000313" key="2">
    <source>
        <dbReference type="Proteomes" id="UP000198751"/>
    </source>
</evidence>
<sequence>MLTLTASSCDERPFTREDAMAVPHSVIQVGEYRDKDWEYVDSNGVTQKLNRCEDESPWTVEYRCTSPDGAVELTFDNSKYDRMKDAVLHIDGKDVPLDCINGGFWTDGKMFCMPNSATPEPTRNLMLGSGPFRVALLLSLELPNGSFSGVLAWHSLIHRAPAALPMAPTEFQHVLWSEGRLLVGSVQGKAGDVLDNAATEAY</sequence>
<dbReference type="Gene3D" id="3.40.50.150">
    <property type="entry name" value="Vaccinia Virus protein VP39"/>
    <property type="match status" value="1"/>
</dbReference>
<name>A0A1H1YQ71_9MICC</name>
<keyword evidence="2" id="KW-1185">Reference proteome</keyword>
<proteinExistence type="predicted"/>
<accession>A0A1H1YQ71</accession>
<protein>
    <submittedName>
        <fullName evidence="1">Uncharacterized protein</fullName>
    </submittedName>
</protein>
<dbReference type="RefSeq" id="WP_157693452.1">
    <property type="nucleotide sequence ID" value="NZ_LT629779.1"/>
</dbReference>
<dbReference type="Proteomes" id="UP000198751">
    <property type="component" value="Chromosome I"/>
</dbReference>
<dbReference type="AlphaFoldDB" id="A0A1H1YQ71"/>
<organism evidence="1 2">
    <name type="scientific">Pseudarthrobacter equi</name>
    <dbReference type="NCBI Taxonomy" id="728066"/>
    <lineage>
        <taxon>Bacteria</taxon>
        <taxon>Bacillati</taxon>
        <taxon>Actinomycetota</taxon>
        <taxon>Actinomycetes</taxon>
        <taxon>Micrococcales</taxon>
        <taxon>Micrococcaceae</taxon>
        <taxon>Pseudarthrobacter</taxon>
    </lineage>
</organism>
<gene>
    <name evidence="1" type="ORF">SAMN04489743_2111</name>
</gene>
<dbReference type="OrthoDB" id="4943344at2"/>
<reference evidence="2" key="1">
    <citation type="submission" date="2016-10" db="EMBL/GenBank/DDBJ databases">
        <authorList>
            <person name="Varghese N."/>
            <person name="Submissions S."/>
        </authorList>
    </citation>
    <scope>NUCLEOTIDE SEQUENCE [LARGE SCALE GENOMIC DNA]</scope>
    <source>
        <strain evidence="2">IMMIB L-1606</strain>
    </source>
</reference>
<evidence type="ECO:0000313" key="1">
    <source>
        <dbReference type="EMBL" id="SDT23561.1"/>
    </source>
</evidence>
<dbReference type="EMBL" id="LT629779">
    <property type="protein sequence ID" value="SDT23561.1"/>
    <property type="molecule type" value="Genomic_DNA"/>
</dbReference>